<evidence type="ECO:0000313" key="1">
    <source>
        <dbReference type="EMBL" id="GAI36922.1"/>
    </source>
</evidence>
<dbReference type="AlphaFoldDB" id="X1MYU6"/>
<organism evidence="1">
    <name type="scientific">marine sediment metagenome</name>
    <dbReference type="NCBI Taxonomy" id="412755"/>
    <lineage>
        <taxon>unclassified sequences</taxon>
        <taxon>metagenomes</taxon>
        <taxon>ecological metagenomes</taxon>
    </lineage>
</organism>
<proteinExistence type="predicted"/>
<comment type="caution">
    <text evidence="1">The sequence shown here is derived from an EMBL/GenBank/DDBJ whole genome shotgun (WGS) entry which is preliminary data.</text>
</comment>
<reference evidence="1" key="1">
    <citation type="journal article" date="2014" name="Front. Microbiol.">
        <title>High frequency of phylogenetically diverse reductive dehalogenase-homologous genes in deep subseafloor sedimentary metagenomes.</title>
        <authorList>
            <person name="Kawai M."/>
            <person name="Futagami T."/>
            <person name="Toyoda A."/>
            <person name="Takaki Y."/>
            <person name="Nishi S."/>
            <person name="Hori S."/>
            <person name="Arai W."/>
            <person name="Tsubouchi T."/>
            <person name="Morono Y."/>
            <person name="Uchiyama I."/>
            <person name="Ito T."/>
            <person name="Fujiyama A."/>
            <person name="Inagaki F."/>
            <person name="Takami H."/>
        </authorList>
    </citation>
    <scope>NUCLEOTIDE SEQUENCE</scope>
    <source>
        <strain evidence="1">Expedition CK06-06</strain>
    </source>
</reference>
<gene>
    <name evidence="1" type="ORF">S06H3_40368</name>
</gene>
<accession>X1MYU6</accession>
<name>X1MYU6_9ZZZZ</name>
<sequence length="102" mass="10644">MAKLLPEEVTLLDVADMARDRVHRTATTPFNNEPGPQRYVGAAVAWKMNFAAAPAAVKAGLAKAIAISKKCGGIFGTAVNPLTGGLVPAKVICQLKESGKIK</sequence>
<protein>
    <submittedName>
        <fullName evidence="1">Uncharacterized protein</fullName>
    </submittedName>
</protein>
<dbReference type="EMBL" id="BARV01024772">
    <property type="protein sequence ID" value="GAI36922.1"/>
    <property type="molecule type" value="Genomic_DNA"/>
</dbReference>